<dbReference type="Proteomes" id="UP000565262">
    <property type="component" value="Unassembled WGS sequence"/>
</dbReference>
<dbReference type="CDD" id="cd00093">
    <property type="entry name" value="HTH_XRE"/>
    <property type="match status" value="1"/>
</dbReference>
<name>A0A839IM28_9GAMM</name>
<organism evidence="1 2">
    <name type="scientific">Oceanospirillum sediminis</name>
    <dbReference type="NCBI Taxonomy" id="2760088"/>
    <lineage>
        <taxon>Bacteria</taxon>
        <taxon>Pseudomonadati</taxon>
        <taxon>Pseudomonadota</taxon>
        <taxon>Gammaproteobacteria</taxon>
        <taxon>Oceanospirillales</taxon>
        <taxon>Oceanospirillaceae</taxon>
        <taxon>Oceanospirillum</taxon>
    </lineage>
</organism>
<comment type="caution">
    <text evidence="1">The sequence shown here is derived from an EMBL/GenBank/DDBJ whole genome shotgun (WGS) entry which is preliminary data.</text>
</comment>
<dbReference type="Gene3D" id="1.10.260.40">
    <property type="entry name" value="lambda repressor-like DNA-binding domains"/>
    <property type="match status" value="1"/>
</dbReference>
<proteinExistence type="predicted"/>
<dbReference type="InterPro" id="IPR001387">
    <property type="entry name" value="Cro/C1-type_HTH"/>
</dbReference>
<keyword evidence="2" id="KW-1185">Reference proteome</keyword>
<dbReference type="InterPro" id="IPR010982">
    <property type="entry name" value="Lambda_DNA-bd_dom_sf"/>
</dbReference>
<accession>A0A839IM28</accession>
<evidence type="ECO:0000313" key="2">
    <source>
        <dbReference type="Proteomes" id="UP000565262"/>
    </source>
</evidence>
<evidence type="ECO:0000313" key="1">
    <source>
        <dbReference type="EMBL" id="MBB1485559.1"/>
    </source>
</evidence>
<dbReference type="GO" id="GO:0003677">
    <property type="term" value="F:DNA binding"/>
    <property type="evidence" value="ECO:0007669"/>
    <property type="project" value="InterPro"/>
</dbReference>
<dbReference type="RefSeq" id="WP_182807326.1">
    <property type="nucleotide sequence ID" value="NZ_JACJFM010000002.1"/>
</dbReference>
<gene>
    <name evidence="1" type="ORF">H4O21_02905</name>
</gene>
<sequence>MSTFYHYTECGLPNVHLKNGFILEVIDGEEYLSIDDVQGLHHAIALQLAEKTQGLTGKEFRFFRQIFNHSRRVLGELLGVDQQTVGRWEKGESMIPKTVDAAIRQLYLESVSEDSNLSYLLQRLAETEAEGMMSDIIMEERDHHWLKAAV</sequence>
<reference evidence="1 2" key="1">
    <citation type="submission" date="2020-08" db="EMBL/GenBank/DDBJ databases">
        <title>Oceanospirillum sp. nov. isolated from marine sediment.</title>
        <authorList>
            <person name="Ji X."/>
        </authorList>
    </citation>
    <scope>NUCLEOTIDE SEQUENCE [LARGE SCALE GENOMIC DNA]</scope>
    <source>
        <strain evidence="1 2">D5</strain>
    </source>
</reference>
<dbReference type="EMBL" id="JACJFM010000002">
    <property type="protein sequence ID" value="MBB1485559.1"/>
    <property type="molecule type" value="Genomic_DNA"/>
</dbReference>
<dbReference type="AlphaFoldDB" id="A0A839IM28"/>
<dbReference type="SUPFAM" id="SSF47413">
    <property type="entry name" value="lambda repressor-like DNA-binding domains"/>
    <property type="match status" value="1"/>
</dbReference>
<protein>
    <submittedName>
        <fullName evidence="1">Transcriptional regulator</fullName>
    </submittedName>
</protein>